<dbReference type="InterPro" id="IPR031475">
    <property type="entry name" value="NBD_C"/>
</dbReference>
<keyword evidence="6" id="KW-0119">Carbohydrate metabolism</keyword>
<dbReference type="AlphaFoldDB" id="A0A964E0N2"/>
<organism evidence="9 10">
    <name type="scientific">Acidisoma silvae</name>
    <dbReference type="NCBI Taxonomy" id="2802396"/>
    <lineage>
        <taxon>Bacteria</taxon>
        <taxon>Pseudomonadati</taxon>
        <taxon>Pseudomonadota</taxon>
        <taxon>Alphaproteobacteria</taxon>
        <taxon>Acetobacterales</taxon>
        <taxon>Acidocellaceae</taxon>
        <taxon>Acidisoma</taxon>
    </lineage>
</organism>
<keyword evidence="2" id="KW-0808">Transferase</keyword>
<feature type="domain" description="Four-carbon acid sugar kinase N-terminal" evidence="7">
    <location>
        <begin position="2"/>
        <end position="217"/>
    </location>
</feature>
<dbReference type="InterPro" id="IPR010737">
    <property type="entry name" value="4-carb_acid_sugar_kinase_N"/>
</dbReference>
<keyword evidence="3" id="KW-0547">Nucleotide-binding</keyword>
<reference evidence="9" key="1">
    <citation type="journal article" date="2021" name="Microorganisms">
        <title>Acidisoma silvae sp. nov. and Acidisomacellulosilytica sp. nov., Two Acidophilic Bacteria Isolated from Decaying Wood, Hydrolyzing Cellulose and Producing Poly-3-hydroxybutyrate.</title>
        <authorList>
            <person name="Mieszkin S."/>
            <person name="Pouder E."/>
            <person name="Uroz S."/>
            <person name="Simon-Colin C."/>
            <person name="Alain K."/>
        </authorList>
    </citation>
    <scope>NUCLEOTIDE SEQUENCE</scope>
    <source>
        <strain evidence="9">HW T2.11</strain>
    </source>
</reference>
<dbReference type="EMBL" id="JAESVB010000008">
    <property type="protein sequence ID" value="MCB8876903.1"/>
    <property type="molecule type" value="Genomic_DNA"/>
</dbReference>
<dbReference type="InterPro" id="IPR042213">
    <property type="entry name" value="NBD_C_sf"/>
</dbReference>
<dbReference type="GO" id="GO:0016301">
    <property type="term" value="F:kinase activity"/>
    <property type="evidence" value="ECO:0007669"/>
    <property type="project" value="UniProtKB-KW"/>
</dbReference>
<dbReference type="Pfam" id="PF17042">
    <property type="entry name" value="NBD_C"/>
    <property type="match status" value="1"/>
</dbReference>
<evidence type="ECO:0000256" key="5">
    <source>
        <dbReference type="ARBA" id="ARBA00022840"/>
    </source>
</evidence>
<evidence type="ECO:0000259" key="7">
    <source>
        <dbReference type="Pfam" id="PF07005"/>
    </source>
</evidence>
<dbReference type="Proteomes" id="UP000708298">
    <property type="component" value="Unassembled WGS sequence"/>
</dbReference>
<dbReference type="Gene3D" id="3.40.980.20">
    <property type="entry name" value="Four-carbon acid sugar kinase, nucleotide binding domain"/>
    <property type="match status" value="1"/>
</dbReference>
<reference evidence="9" key="2">
    <citation type="submission" date="2021-01" db="EMBL/GenBank/DDBJ databases">
        <authorList>
            <person name="Mieszkin S."/>
            <person name="Pouder E."/>
            <person name="Alain K."/>
        </authorList>
    </citation>
    <scope>NUCLEOTIDE SEQUENCE</scope>
    <source>
        <strain evidence="9">HW T2.11</strain>
    </source>
</reference>
<accession>A0A964E0N2</accession>
<evidence type="ECO:0000256" key="2">
    <source>
        <dbReference type="ARBA" id="ARBA00022679"/>
    </source>
</evidence>
<dbReference type="GO" id="GO:0005524">
    <property type="term" value="F:ATP binding"/>
    <property type="evidence" value="ECO:0007669"/>
    <property type="project" value="UniProtKB-KW"/>
</dbReference>
<evidence type="ECO:0000313" key="9">
    <source>
        <dbReference type="EMBL" id="MCB8876903.1"/>
    </source>
</evidence>
<proteinExistence type="inferred from homology"/>
<evidence type="ECO:0000256" key="1">
    <source>
        <dbReference type="ARBA" id="ARBA00005715"/>
    </source>
</evidence>
<feature type="domain" description="Four-carbon acid sugar kinase nucleotide binding" evidence="8">
    <location>
        <begin position="237"/>
        <end position="388"/>
    </location>
</feature>
<sequence>MADDLTGAADSAIAFVRHGWPAAVSWGVNAGPEPVQAIDADSRRLTALAAAERHRSLLQAHYAPGLRLFKKIDSTFRGQPVAELAATIRLLRDMGQGALAIVAPAFPETGRTMEGGAIHLHGQPLGSTALWARDHSYPTANLVSVLPSAGLSVMHLSLDALRDGALARQLSDAIGTGLDALVCDAETSADMDLIAQATLPQARQVFWTGSGGLALALARADSRTAIPDRIDLTGGILFVVGSIAEASRVAASVLAADPAVVPVEIAPTSLRAGCDDPGWQSAAMRIAAGLQAGQDVLVMIAPEDDADLSRGADLAHRLGEMLRPAAPHIGALFATGGETALALLDALSVTGIRLSDEIEPGVPLGLTRGALTIPVITKAGAFGDAGTLHRCLLHLRRLRAWENGL</sequence>
<comment type="caution">
    <text evidence="9">The sequence shown here is derived from an EMBL/GenBank/DDBJ whole genome shotgun (WGS) entry which is preliminary data.</text>
</comment>
<comment type="similarity">
    <text evidence="1">Belongs to the four-carbon acid sugar kinase family.</text>
</comment>
<evidence type="ECO:0000259" key="8">
    <source>
        <dbReference type="Pfam" id="PF17042"/>
    </source>
</evidence>
<evidence type="ECO:0000313" key="10">
    <source>
        <dbReference type="Proteomes" id="UP000708298"/>
    </source>
</evidence>
<keyword evidence="4 9" id="KW-0418">Kinase</keyword>
<dbReference type="InterPro" id="IPR037051">
    <property type="entry name" value="4-carb_acid_sugar_kinase_N_sf"/>
</dbReference>
<name>A0A964E0N2_9PROT</name>
<keyword evidence="10" id="KW-1185">Reference proteome</keyword>
<protein>
    <submittedName>
        <fullName evidence="9">Four-carbon acid sugar kinase family protein</fullName>
    </submittedName>
</protein>
<dbReference type="Pfam" id="PF07005">
    <property type="entry name" value="SBD_N"/>
    <property type="match status" value="1"/>
</dbReference>
<dbReference type="Gene3D" id="3.40.50.10840">
    <property type="entry name" value="Putative sugar-binding, N-terminal domain"/>
    <property type="match status" value="1"/>
</dbReference>
<evidence type="ECO:0000256" key="6">
    <source>
        <dbReference type="ARBA" id="ARBA00023277"/>
    </source>
</evidence>
<evidence type="ECO:0000256" key="3">
    <source>
        <dbReference type="ARBA" id="ARBA00022741"/>
    </source>
</evidence>
<gene>
    <name evidence="9" type="ORF">ASILVAE211_17045</name>
</gene>
<dbReference type="SUPFAM" id="SSF142764">
    <property type="entry name" value="YgbK-like"/>
    <property type="match status" value="1"/>
</dbReference>
<evidence type="ECO:0000256" key="4">
    <source>
        <dbReference type="ARBA" id="ARBA00022777"/>
    </source>
</evidence>
<keyword evidence="5" id="KW-0067">ATP-binding</keyword>